<dbReference type="InterPro" id="IPR048997">
    <property type="entry name" value="Stonustoxin-like_helical"/>
</dbReference>
<sequence length="389" mass="44560">MPERETVKLVILVSLKYFAEVGKGDVLIEMEALGRPLYPGSMYDCRTESFIPGIALWDEEALREHRHVRKQYETDLKVSSINSFSEKASLLNMSTSLRASFLGGMLGDGGYARYLMDSKSSARQSRVTLRYSQIRRFEELTLTELGNITYTYAFQHKLATHMITAVLYGAQCFMVFSYTASDDEDQQEVERNLLTMVKKIPSFTIERDGSVSLNENETKMAKKIRFALYGDFSLRRIPITFTDVVTLYKELPSLMTEDDAVPVRVWLYPLMLLDDRAAKLEREISASLVSKVGHLLEELVDIQRRCNDLITIRSRNDFRDVKQRLQKFKHLPHYYMLEFQTALQKALRAIRGDKISPILVGGNGGSEWTFKTCNFSGPLKEMTVSVTDK</sequence>
<feature type="non-terminal residue" evidence="2">
    <location>
        <position position="1"/>
    </location>
</feature>
<reference evidence="2" key="1">
    <citation type="submission" date="2023-03" db="EMBL/GenBank/DDBJ databases">
        <title>Electrophorus voltai genome.</title>
        <authorList>
            <person name="Bian C."/>
        </authorList>
    </citation>
    <scope>NUCLEOTIDE SEQUENCE</scope>
    <source>
        <strain evidence="2">CB-2022</strain>
        <tissue evidence="2">Muscle</tissue>
    </source>
</reference>
<proteinExistence type="predicted"/>
<comment type="caution">
    <text evidence="2">The sequence shown here is derived from an EMBL/GenBank/DDBJ whole genome shotgun (WGS) entry which is preliminary data.</text>
</comment>
<dbReference type="PANTHER" id="PTHR31594:SF11">
    <property type="entry name" value="NEOVERRUCOTOXIN SUBUNIT ALPHA-LIKE ISOFORM X1-RELATED"/>
    <property type="match status" value="1"/>
</dbReference>
<evidence type="ECO:0000313" key="3">
    <source>
        <dbReference type="Proteomes" id="UP001239994"/>
    </source>
</evidence>
<dbReference type="AlphaFoldDB" id="A0AAD8ZR34"/>
<accession>A0AAD8ZR34</accession>
<dbReference type="PANTHER" id="PTHR31594">
    <property type="entry name" value="AIG1-TYPE G DOMAIN-CONTAINING PROTEIN"/>
    <property type="match status" value="1"/>
</dbReference>
<protein>
    <recommendedName>
        <fullName evidence="1">Stonustoxin-like helical domain-containing protein</fullName>
    </recommendedName>
</protein>
<keyword evidence="3" id="KW-1185">Reference proteome</keyword>
<name>A0AAD8ZR34_9TELE</name>
<organism evidence="2 3">
    <name type="scientific">Electrophorus voltai</name>
    <dbReference type="NCBI Taxonomy" id="2609070"/>
    <lineage>
        <taxon>Eukaryota</taxon>
        <taxon>Metazoa</taxon>
        <taxon>Chordata</taxon>
        <taxon>Craniata</taxon>
        <taxon>Vertebrata</taxon>
        <taxon>Euteleostomi</taxon>
        <taxon>Actinopterygii</taxon>
        <taxon>Neopterygii</taxon>
        <taxon>Teleostei</taxon>
        <taxon>Ostariophysi</taxon>
        <taxon>Gymnotiformes</taxon>
        <taxon>Gymnotoidei</taxon>
        <taxon>Gymnotidae</taxon>
        <taxon>Electrophorus</taxon>
    </lineage>
</organism>
<gene>
    <name evidence="2" type="ORF">P4O66_021505</name>
</gene>
<dbReference type="EMBL" id="JAROKS010000006">
    <property type="protein sequence ID" value="KAK1802976.1"/>
    <property type="molecule type" value="Genomic_DNA"/>
</dbReference>
<dbReference type="Proteomes" id="UP001239994">
    <property type="component" value="Unassembled WGS sequence"/>
</dbReference>
<dbReference type="InterPro" id="IPR052090">
    <property type="entry name" value="Cytolytic_pore-forming_toxin"/>
</dbReference>
<feature type="domain" description="Stonustoxin-like helical" evidence="1">
    <location>
        <begin position="295"/>
        <end position="354"/>
    </location>
</feature>
<evidence type="ECO:0000313" key="2">
    <source>
        <dbReference type="EMBL" id="KAK1802976.1"/>
    </source>
</evidence>
<evidence type="ECO:0000259" key="1">
    <source>
        <dbReference type="Pfam" id="PF21109"/>
    </source>
</evidence>
<dbReference type="Pfam" id="PF21109">
    <property type="entry name" value="Stonustoxin_helical"/>
    <property type="match status" value="1"/>
</dbReference>